<reference evidence="6 7" key="1">
    <citation type="journal article" date="2016" name="Mol. Biol. Evol.">
        <title>Comparative Genomics of Early-Diverging Mushroom-Forming Fungi Provides Insights into the Origins of Lignocellulose Decay Capabilities.</title>
        <authorList>
            <person name="Nagy L.G."/>
            <person name="Riley R."/>
            <person name="Tritt A."/>
            <person name="Adam C."/>
            <person name="Daum C."/>
            <person name="Floudas D."/>
            <person name="Sun H."/>
            <person name="Yadav J.S."/>
            <person name="Pangilinan J."/>
            <person name="Larsson K.H."/>
            <person name="Matsuura K."/>
            <person name="Barry K."/>
            <person name="Labutti K."/>
            <person name="Kuo R."/>
            <person name="Ohm R.A."/>
            <person name="Bhattacharya S.S."/>
            <person name="Shirouzu T."/>
            <person name="Yoshinaga Y."/>
            <person name="Martin F.M."/>
            <person name="Grigoriev I.V."/>
            <person name="Hibbett D.S."/>
        </authorList>
    </citation>
    <scope>NUCLEOTIDE SEQUENCE [LARGE SCALE GENOMIC DNA]</scope>
    <source>
        <strain evidence="6 7">HHB12733</strain>
    </source>
</reference>
<dbReference type="GO" id="GO:0008312">
    <property type="term" value="F:7S RNA binding"/>
    <property type="evidence" value="ECO:0007669"/>
    <property type="project" value="InterPro"/>
</dbReference>
<dbReference type="InterPro" id="IPR036521">
    <property type="entry name" value="SRP19-like_sf"/>
</dbReference>
<dbReference type="InterPro" id="IPR002778">
    <property type="entry name" value="Signal_recog_particle_SRP19"/>
</dbReference>
<keyword evidence="2" id="KW-0963">Cytoplasm</keyword>
<evidence type="ECO:0000256" key="4">
    <source>
        <dbReference type="ARBA" id="ARBA00023274"/>
    </source>
</evidence>
<evidence type="ECO:0000256" key="2">
    <source>
        <dbReference type="ARBA" id="ARBA00022490"/>
    </source>
</evidence>
<feature type="region of interest" description="Disordered" evidence="5">
    <location>
        <begin position="189"/>
        <end position="223"/>
    </location>
</feature>
<dbReference type="FunCoup" id="A0A165JEH8">
    <property type="interactions" value="31"/>
</dbReference>
<comment type="subcellular location">
    <subcellularLocation>
        <location evidence="1">Cytoplasm</location>
    </subcellularLocation>
</comment>
<dbReference type="InParanoid" id="A0A165JEH8"/>
<dbReference type="Pfam" id="PF01922">
    <property type="entry name" value="SRP19"/>
    <property type="match status" value="1"/>
</dbReference>
<evidence type="ECO:0000256" key="1">
    <source>
        <dbReference type="ARBA" id="ARBA00004496"/>
    </source>
</evidence>
<dbReference type="Proteomes" id="UP000076842">
    <property type="component" value="Unassembled WGS sequence"/>
</dbReference>
<organism evidence="6 7">
    <name type="scientific">Calocera cornea HHB12733</name>
    <dbReference type="NCBI Taxonomy" id="1353952"/>
    <lineage>
        <taxon>Eukaryota</taxon>
        <taxon>Fungi</taxon>
        <taxon>Dikarya</taxon>
        <taxon>Basidiomycota</taxon>
        <taxon>Agaricomycotina</taxon>
        <taxon>Dacrymycetes</taxon>
        <taxon>Dacrymycetales</taxon>
        <taxon>Dacrymycetaceae</taxon>
        <taxon>Calocera</taxon>
    </lineage>
</organism>
<dbReference type="GO" id="GO:0005786">
    <property type="term" value="C:signal recognition particle, endoplasmic reticulum targeting"/>
    <property type="evidence" value="ECO:0007669"/>
    <property type="project" value="UniProtKB-KW"/>
</dbReference>
<dbReference type="PANTHER" id="PTHR17453">
    <property type="entry name" value="SIGNAL RECOGNITION PARTICLE 19 KD PROTEIN"/>
    <property type="match status" value="1"/>
</dbReference>
<evidence type="ECO:0000256" key="3">
    <source>
        <dbReference type="ARBA" id="ARBA00023135"/>
    </source>
</evidence>
<dbReference type="OrthoDB" id="2527451at2759"/>
<keyword evidence="3" id="KW-0733">Signal recognition particle</keyword>
<feature type="compositionally biased region" description="Gly residues" evidence="5">
    <location>
        <begin position="252"/>
        <end position="263"/>
    </location>
</feature>
<evidence type="ECO:0000313" key="6">
    <source>
        <dbReference type="EMBL" id="KZT61737.1"/>
    </source>
</evidence>
<evidence type="ECO:0000256" key="5">
    <source>
        <dbReference type="SAM" id="MobiDB-lite"/>
    </source>
</evidence>
<name>A0A165JEH8_9BASI</name>
<protein>
    <submittedName>
        <fullName evidence="6">Signal recognition particle, SRP19 subunit</fullName>
    </submittedName>
</protein>
<feature type="region of interest" description="Disordered" evidence="5">
    <location>
        <begin position="242"/>
        <end position="274"/>
    </location>
</feature>
<keyword evidence="7" id="KW-1185">Reference proteome</keyword>
<accession>A0A165JEH8</accession>
<proteinExistence type="predicted"/>
<gene>
    <name evidence="6" type="ORF">CALCODRAFT_522659</name>
</gene>
<dbReference type="AlphaFoldDB" id="A0A165JEH8"/>
<feature type="compositionally biased region" description="Acidic residues" evidence="5">
    <location>
        <begin position="36"/>
        <end position="58"/>
    </location>
</feature>
<dbReference type="STRING" id="1353952.A0A165JEH8"/>
<dbReference type="Gene3D" id="3.30.56.30">
    <property type="entry name" value="Signal recognition particle, SRP19-like subunit"/>
    <property type="match status" value="1"/>
</dbReference>
<sequence>MAARAFIEEEFDDDTDLPLPTHSLPNTGMRGPLLQEIDDEDDDATADADEDDEEEYDPREEVVASGSGSRPPVSTQQAPRGPIINRETTKRWTTLYPIYIDAKRPLHKNERRVPRTASVWWPLSSDMGEACARMGFSTLHDVRKRHPKDWENPGRVKVQFKKDGKLVNPAIKTKKQLLLRVSAYIHNKRPESVPTPETSAPTKNVKGITKTPRPPEPVPPMNLRLPANSPLVETGMLVESMKQSLASEKGQPGPGQIEGGGAGKGKRKVIRVRA</sequence>
<feature type="region of interest" description="Disordered" evidence="5">
    <location>
        <begin position="1"/>
        <end position="86"/>
    </location>
</feature>
<feature type="compositionally biased region" description="Basic residues" evidence="5">
    <location>
        <begin position="264"/>
        <end position="274"/>
    </location>
</feature>
<dbReference type="SUPFAM" id="SSF69695">
    <property type="entry name" value="SRP19"/>
    <property type="match status" value="1"/>
</dbReference>
<keyword evidence="4" id="KW-0687">Ribonucleoprotein</keyword>
<evidence type="ECO:0000313" key="7">
    <source>
        <dbReference type="Proteomes" id="UP000076842"/>
    </source>
</evidence>
<dbReference type="EMBL" id="KV423921">
    <property type="protein sequence ID" value="KZT61737.1"/>
    <property type="molecule type" value="Genomic_DNA"/>
</dbReference>
<dbReference type="PANTHER" id="PTHR17453:SF0">
    <property type="entry name" value="SIGNAL RECOGNITION PARTICLE 19 KDA PROTEIN"/>
    <property type="match status" value="1"/>
</dbReference>
<dbReference type="GO" id="GO:0006617">
    <property type="term" value="P:SRP-dependent cotranslational protein targeting to membrane, signal sequence recognition"/>
    <property type="evidence" value="ECO:0007669"/>
    <property type="project" value="TreeGrafter"/>
</dbReference>
<feature type="compositionally biased region" description="Polar residues" evidence="5">
    <location>
        <begin position="66"/>
        <end position="78"/>
    </location>
</feature>